<dbReference type="GeneID" id="19882860"/>
<dbReference type="VEuPathDB" id="MicrosporidiaDB:VICG_02150"/>
<keyword evidence="3" id="KW-1185">Reference proteome</keyword>
<evidence type="ECO:0000256" key="1">
    <source>
        <dbReference type="SAM" id="Phobius"/>
    </source>
</evidence>
<dbReference type="RefSeq" id="XP_007605595.1">
    <property type="nucleotide sequence ID" value="XM_007605533.1"/>
</dbReference>
<accession>L2GIV5</accession>
<keyword evidence="1" id="KW-0812">Transmembrane</keyword>
<organism evidence="2 3">
    <name type="scientific">Vittaforma corneae (strain ATCC 50505)</name>
    <name type="common">Microsporidian parasite</name>
    <name type="synonym">Nosema corneum</name>
    <dbReference type="NCBI Taxonomy" id="993615"/>
    <lineage>
        <taxon>Eukaryota</taxon>
        <taxon>Fungi</taxon>
        <taxon>Fungi incertae sedis</taxon>
        <taxon>Microsporidia</taxon>
        <taxon>Nosematidae</taxon>
        <taxon>Vittaforma</taxon>
    </lineage>
</organism>
<feature type="transmembrane region" description="Helical" evidence="1">
    <location>
        <begin position="46"/>
        <end position="66"/>
    </location>
</feature>
<evidence type="ECO:0000313" key="2">
    <source>
        <dbReference type="EMBL" id="ELA40813.1"/>
    </source>
</evidence>
<proteinExistence type="predicted"/>
<dbReference type="InParanoid" id="L2GIV5"/>
<dbReference type="EMBL" id="JH370200">
    <property type="protein sequence ID" value="ELA40813.1"/>
    <property type="molecule type" value="Genomic_DNA"/>
</dbReference>
<feature type="transmembrane region" description="Helical" evidence="1">
    <location>
        <begin position="78"/>
        <end position="100"/>
    </location>
</feature>
<evidence type="ECO:0000313" key="3">
    <source>
        <dbReference type="Proteomes" id="UP000011082"/>
    </source>
</evidence>
<name>L2GIV5_VITCO</name>
<dbReference type="AlphaFoldDB" id="L2GIV5"/>
<dbReference type="Proteomes" id="UP000011082">
    <property type="component" value="Unassembled WGS sequence"/>
</dbReference>
<keyword evidence="1" id="KW-0472">Membrane</keyword>
<protein>
    <submittedName>
        <fullName evidence="2">Uncharacterized protein</fullName>
    </submittedName>
</protein>
<keyword evidence="1" id="KW-1133">Transmembrane helix</keyword>
<gene>
    <name evidence="2" type="ORF">VICG_02150</name>
</gene>
<feature type="non-terminal residue" evidence="2">
    <location>
        <position position="144"/>
    </location>
</feature>
<sequence length="144" mass="16022">MISISLVIGSLVVCFSFGQVFLRIFLDSLRYNEYLGTALDETTNPVNYYVARGVILLVLCCVYFILLTKLDNLASLSFFAKFSLFTAVVFCIVMIVYGLWKPATDGLTVLPDLSSGINLANPLGAVIFALHCQFSYMDIFNSMR</sequence>
<dbReference type="HOGENOM" id="CLU_1801183_0_0_1"/>
<reference evidence="3" key="1">
    <citation type="submission" date="2011-05" db="EMBL/GenBank/DDBJ databases">
        <title>The genome sequence of Vittaforma corneae strain ATCC 50505.</title>
        <authorList>
            <consortium name="The Broad Institute Genome Sequencing Platform"/>
            <person name="Cuomo C."/>
            <person name="Didier E."/>
            <person name="Bowers L."/>
            <person name="Young S.K."/>
            <person name="Zeng Q."/>
            <person name="Gargeya S."/>
            <person name="Fitzgerald M."/>
            <person name="Haas B."/>
            <person name="Abouelleil A."/>
            <person name="Alvarado L."/>
            <person name="Arachchi H.M."/>
            <person name="Berlin A."/>
            <person name="Chapman S.B."/>
            <person name="Gearin G."/>
            <person name="Goldberg J."/>
            <person name="Griggs A."/>
            <person name="Gujja S."/>
            <person name="Hansen M."/>
            <person name="Heiman D."/>
            <person name="Howarth C."/>
            <person name="Larimer J."/>
            <person name="Lui A."/>
            <person name="MacDonald P.J.P."/>
            <person name="McCowen C."/>
            <person name="Montmayeur A."/>
            <person name="Murphy C."/>
            <person name="Neiman D."/>
            <person name="Pearson M."/>
            <person name="Priest M."/>
            <person name="Roberts A."/>
            <person name="Saif S."/>
            <person name="Shea T."/>
            <person name="Sisk P."/>
            <person name="Stolte C."/>
            <person name="Sykes S."/>
            <person name="Wortman J."/>
            <person name="Nusbaum C."/>
            <person name="Birren B."/>
        </authorList>
    </citation>
    <scope>NUCLEOTIDE SEQUENCE [LARGE SCALE GENOMIC DNA]</scope>
    <source>
        <strain evidence="3">ATCC 50505</strain>
    </source>
</reference>